<dbReference type="Proteomes" id="UP001217838">
    <property type="component" value="Unassembled WGS sequence"/>
</dbReference>
<gene>
    <name evidence="1" type="ORF">POL58_11585</name>
</gene>
<protein>
    <submittedName>
        <fullName evidence="1">Uncharacterized protein</fullName>
    </submittedName>
</protein>
<dbReference type="RefSeq" id="WP_271997462.1">
    <property type="nucleotide sequence ID" value="NZ_JAQNDN010000004.1"/>
</dbReference>
<comment type="caution">
    <text evidence="1">The sequence shown here is derived from an EMBL/GenBank/DDBJ whole genome shotgun (WGS) entry which is preliminary data.</text>
</comment>
<name>A0ABT5B2R6_9BACT</name>
<reference evidence="1 2" key="1">
    <citation type="submission" date="2022-11" db="EMBL/GenBank/DDBJ databases">
        <title>Minimal conservation of predation-associated metabolite biosynthetic gene clusters underscores biosynthetic potential of Myxococcota including descriptions for ten novel species: Archangium lansinium sp. nov., Myxococcus landrumus sp. nov., Nannocystis bai.</title>
        <authorList>
            <person name="Ahearne A."/>
            <person name="Stevens C."/>
            <person name="Dowd S."/>
        </authorList>
    </citation>
    <scope>NUCLEOTIDE SEQUENCE [LARGE SCALE GENOMIC DNA]</scope>
    <source>
        <strain evidence="1 2">NCELM</strain>
    </source>
</reference>
<sequence>MRFVASIDSPGRPVRYHRPALAARTIALNKPQIYEFLKLERDQIVQSMPGEERGATE</sequence>
<evidence type="ECO:0000313" key="1">
    <source>
        <dbReference type="EMBL" id="MDC0668385.1"/>
    </source>
</evidence>
<proteinExistence type="predicted"/>
<evidence type="ECO:0000313" key="2">
    <source>
        <dbReference type="Proteomes" id="UP001217838"/>
    </source>
</evidence>
<accession>A0ABT5B2R6</accession>
<organism evidence="1 2">
    <name type="scientific">Nannocystis radixulma</name>
    <dbReference type="NCBI Taxonomy" id="2995305"/>
    <lineage>
        <taxon>Bacteria</taxon>
        <taxon>Pseudomonadati</taxon>
        <taxon>Myxococcota</taxon>
        <taxon>Polyangia</taxon>
        <taxon>Nannocystales</taxon>
        <taxon>Nannocystaceae</taxon>
        <taxon>Nannocystis</taxon>
    </lineage>
</organism>
<dbReference type="EMBL" id="JAQNDN010000004">
    <property type="protein sequence ID" value="MDC0668385.1"/>
    <property type="molecule type" value="Genomic_DNA"/>
</dbReference>
<keyword evidence="2" id="KW-1185">Reference proteome</keyword>